<feature type="transmembrane region" description="Helical" evidence="5">
    <location>
        <begin position="255"/>
        <end position="276"/>
    </location>
</feature>
<keyword evidence="4 5" id="KW-0472">Membrane</keyword>
<feature type="transmembrane region" description="Helical" evidence="5">
    <location>
        <begin position="7"/>
        <end position="25"/>
    </location>
</feature>
<sequence length="944" mass="108882">MSKTIKLLLSILGIAIVGFSILILAGTNIYTDWSWFQELGLTKTFTIMFISNFILRLIIGVVFAALIYLNLHFTKKPILNFININSDNRVESLFGDEKSQIFNWLNKKRLNLIYLASSLIFGFLFSSVSNDSWKMVLKFIHRTPFNKVDPIFNHDIAFYVFTLPFLSFVREMLMVIVVLALIIVGAIYIMFTGVRSINEFSVKLSSRAKKHMAVLVFAFLLLKAWDYRLKMYNILFSPTGVVFGAGYTDVHANLLGYKILFGVVLFVALAVLYSLFKRNYKPLVWGISAWIVLVIIFTGVYPAYIQKFSVEPNEINREKQYIKNNINLTQQAYKLDNVETRDFEISNDRLSYNDLMEYKTVVDNVRLWDYRPLQQTYSQLQALRQYYTFPDIDVDRYQLGDSYTQVMLGARELDQSALAQQAQTWVNKTLKYTHGLGITMSPTGKIKENGQPEFIVQDIPPRVNNDNLQLANNSIYYGEKTNNYVIVNTAETEFHYPMGSENIYTQYEGTGGVKMNNLLKKIIYSLHFNTTKILLSDDINNESRIMYNRNIHRRVRKAAPFLKYDSDPYMITAQGKLYWIYDAYTTTNLYPYSQPYNGRDNYLRNSIKVVVDAYNGTMDYYIVDQNDPIAVTYSKIFTDLFKPFTEMPAAIKAHLRYPQDLFKIQAQIYSTYHMQDPVVYYNREDVWNIPTENYQGSTIEMEPYYIINNLPDEEKAEFILMTPFTPANRNNMVAWMAARNDGEHYGELFTYQFSKDQLVYGPNQIESRIDQESKISQLLSLWSQRGSRVIRGNLLVIPIKNSVIYVEPIFLQAETGGIPELRRVIVAYKSDIVMRDNLAEALQAMFQEEAEQAVPELDNQNLNQDSSQDSILGELSEQQSQENSSAAEAESSALDNLAQSELINRASQTYQRAQQALQNGDFSIYGRLITELGDILDQLTKTGE</sequence>
<evidence type="ECO:0000256" key="2">
    <source>
        <dbReference type="ARBA" id="ARBA00022692"/>
    </source>
</evidence>
<comment type="subcellular location">
    <subcellularLocation>
        <location evidence="5">Cell membrane</location>
        <topology evidence="5">Multi-pass membrane protein</topology>
    </subcellularLocation>
</comment>
<comment type="similarity">
    <text evidence="5">Belongs to the UPF0182 family.</text>
</comment>
<evidence type="ECO:0000256" key="4">
    <source>
        <dbReference type="ARBA" id="ARBA00023136"/>
    </source>
</evidence>
<reference evidence="6 7" key="1">
    <citation type="submission" date="2016-10" db="EMBL/GenBank/DDBJ databases">
        <authorList>
            <person name="de Groot N.N."/>
        </authorList>
    </citation>
    <scope>NUCLEOTIDE SEQUENCE [LARGE SCALE GENOMIC DNA]</scope>
    <source>
        <strain evidence="6 7">ATCC 51327</strain>
    </source>
</reference>
<dbReference type="RefSeq" id="WP_089857858.1">
    <property type="nucleotide sequence ID" value="NZ_FOTI01000001.1"/>
</dbReference>
<feature type="transmembrane region" description="Helical" evidence="5">
    <location>
        <begin position="45"/>
        <end position="69"/>
    </location>
</feature>
<dbReference type="Pfam" id="PF03699">
    <property type="entry name" value="UPF0182"/>
    <property type="match status" value="1"/>
</dbReference>
<dbReference type="STRING" id="29563.SAMN02983006_00044"/>
<dbReference type="Proteomes" id="UP000199006">
    <property type="component" value="Unassembled WGS sequence"/>
</dbReference>
<keyword evidence="2 5" id="KW-0812">Transmembrane</keyword>
<accession>A0A1I4EQD7</accession>
<evidence type="ECO:0000313" key="7">
    <source>
        <dbReference type="Proteomes" id="UP000199006"/>
    </source>
</evidence>
<gene>
    <name evidence="6" type="ORF">SAMN02983006_00044</name>
</gene>
<keyword evidence="7" id="KW-1185">Reference proteome</keyword>
<feature type="transmembrane region" description="Helical" evidence="5">
    <location>
        <begin position="283"/>
        <end position="304"/>
    </location>
</feature>
<proteinExistence type="inferred from homology"/>
<keyword evidence="3 5" id="KW-1133">Transmembrane helix</keyword>
<dbReference type="OrthoDB" id="9763654at2"/>
<feature type="transmembrane region" description="Helical" evidence="5">
    <location>
        <begin position="172"/>
        <end position="191"/>
    </location>
</feature>
<dbReference type="EMBL" id="FOTI01000001">
    <property type="protein sequence ID" value="SFL06727.1"/>
    <property type="molecule type" value="Genomic_DNA"/>
</dbReference>
<evidence type="ECO:0000256" key="1">
    <source>
        <dbReference type="ARBA" id="ARBA00022475"/>
    </source>
</evidence>
<dbReference type="InterPro" id="IPR005372">
    <property type="entry name" value="UPF0182"/>
</dbReference>
<dbReference type="GO" id="GO:0005576">
    <property type="term" value="C:extracellular region"/>
    <property type="evidence" value="ECO:0007669"/>
    <property type="project" value="TreeGrafter"/>
</dbReference>
<name>A0A1I4EQD7_9FIRM</name>
<evidence type="ECO:0000256" key="5">
    <source>
        <dbReference type="HAMAP-Rule" id="MF_01600"/>
    </source>
</evidence>
<feature type="transmembrane region" description="Helical" evidence="5">
    <location>
        <begin position="212"/>
        <end position="229"/>
    </location>
</feature>
<dbReference type="PANTHER" id="PTHR39344:SF1">
    <property type="entry name" value="UPF0182 PROTEIN SLL1060"/>
    <property type="match status" value="1"/>
</dbReference>
<feature type="transmembrane region" description="Helical" evidence="5">
    <location>
        <begin position="112"/>
        <end position="129"/>
    </location>
</feature>
<organism evidence="6 7">
    <name type="scientific">Halanaerobium salsuginis</name>
    <dbReference type="NCBI Taxonomy" id="29563"/>
    <lineage>
        <taxon>Bacteria</taxon>
        <taxon>Bacillati</taxon>
        <taxon>Bacillota</taxon>
        <taxon>Clostridia</taxon>
        <taxon>Halanaerobiales</taxon>
        <taxon>Halanaerobiaceae</taxon>
        <taxon>Halanaerobium</taxon>
    </lineage>
</organism>
<evidence type="ECO:0000313" key="6">
    <source>
        <dbReference type="EMBL" id="SFL06727.1"/>
    </source>
</evidence>
<protein>
    <recommendedName>
        <fullName evidence="5">UPF0182 protein SAMN02983006_00044</fullName>
    </recommendedName>
</protein>
<dbReference type="PANTHER" id="PTHR39344">
    <property type="entry name" value="UPF0182 PROTEIN SLL1060"/>
    <property type="match status" value="1"/>
</dbReference>
<keyword evidence="1 5" id="KW-1003">Cell membrane</keyword>
<dbReference type="HAMAP" id="MF_01600">
    <property type="entry name" value="UPF0182"/>
    <property type="match status" value="1"/>
</dbReference>
<dbReference type="AlphaFoldDB" id="A0A1I4EQD7"/>
<dbReference type="GO" id="GO:0005886">
    <property type="term" value="C:plasma membrane"/>
    <property type="evidence" value="ECO:0007669"/>
    <property type="project" value="UniProtKB-SubCell"/>
</dbReference>
<evidence type="ECO:0000256" key="3">
    <source>
        <dbReference type="ARBA" id="ARBA00022989"/>
    </source>
</evidence>